<evidence type="ECO:0000313" key="11">
    <source>
        <dbReference type="Proteomes" id="UP001604002"/>
    </source>
</evidence>
<dbReference type="CDD" id="cd08153">
    <property type="entry name" value="srpA_like"/>
    <property type="match status" value="1"/>
</dbReference>
<comment type="cofactor">
    <cofactor evidence="7">
        <name>heme</name>
        <dbReference type="ChEBI" id="CHEBI:30413"/>
    </cofactor>
</comment>
<evidence type="ECO:0000256" key="7">
    <source>
        <dbReference type="PIRNR" id="PIRNR000296"/>
    </source>
</evidence>
<name>A0ABW6ZZH7_9HYPH</name>
<keyword evidence="3 7" id="KW-0349">Heme</keyword>
<feature type="chain" id="PRO_5046716400" description="Catalase-related peroxidase" evidence="8">
    <location>
        <begin position="25"/>
        <end position="328"/>
    </location>
</feature>
<evidence type="ECO:0000313" key="10">
    <source>
        <dbReference type="EMBL" id="MFG1374156.1"/>
    </source>
</evidence>
<dbReference type="PANTHER" id="PTHR11465">
    <property type="entry name" value="CATALASE"/>
    <property type="match status" value="1"/>
</dbReference>
<keyword evidence="4 7" id="KW-0479">Metal-binding</keyword>
<dbReference type="PROSITE" id="PS51402">
    <property type="entry name" value="CATALASE_3"/>
    <property type="match status" value="1"/>
</dbReference>
<evidence type="ECO:0000256" key="4">
    <source>
        <dbReference type="ARBA" id="ARBA00022723"/>
    </source>
</evidence>
<comment type="similarity">
    <text evidence="1 7">Belongs to the catalase family.</text>
</comment>
<dbReference type="Pfam" id="PF00199">
    <property type="entry name" value="Catalase"/>
    <property type="match status" value="1"/>
</dbReference>
<dbReference type="SMART" id="SM01060">
    <property type="entry name" value="Catalase"/>
    <property type="match status" value="1"/>
</dbReference>
<comment type="function">
    <text evidence="7">Has an organic peroxide-dependent peroxidase activity.</text>
</comment>
<accession>A0ABW6ZZH7</accession>
<evidence type="ECO:0000256" key="3">
    <source>
        <dbReference type="ARBA" id="ARBA00022617"/>
    </source>
</evidence>
<evidence type="ECO:0000256" key="8">
    <source>
        <dbReference type="SAM" id="SignalP"/>
    </source>
</evidence>
<dbReference type="InterPro" id="IPR020835">
    <property type="entry name" value="Catalase_sf"/>
</dbReference>
<reference evidence="10 11" key="1">
    <citation type="submission" date="2024-02" db="EMBL/GenBank/DDBJ databases">
        <title>Expansion and revision of Xanthobacter and proposal of Roseixanthobacter gen. nov.</title>
        <authorList>
            <person name="Soltysiak M.P.M."/>
            <person name="Jalihal A."/>
            <person name="Ory A."/>
            <person name="Chrisophersen C."/>
            <person name="Lee A.D."/>
            <person name="Boulton J."/>
            <person name="Springer M."/>
        </authorList>
    </citation>
    <scope>NUCLEOTIDE SEQUENCE [LARGE SCALE GENOMIC DNA]</scope>
    <source>
        <strain evidence="10 11">23A</strain>
    </source>
</reference>
<dbReference type="Gene3D" id="2.40.180.10">
    <property type="entry name" value="Catalase core domain"/>
    <property type="match status" value="1"/>
</dbReference>
<dbReference type="PRINTS" id="PR00067">
    <property type="entry name" value="CATALASE"/>
</dbReference>
<dbReference type="Gene3D" id="1.20.1280.120">
    <property type="match status" value="1"/>
</dbReference>
<gene>
    <name evidence="10" type="ORF">V5F32_18410</name>
</gene>
<feature type="domain" description="Catalase core" evidence="9">
    <location>
        <begin position="20"/>
        <end position="328"/>
    </location>
</feature>
<dbReference type="EMBL" id="JBAFVH010000010">
    <property type="protein sequence ID" value="MFG1374156.1"/>
    <property type="molecule type" value="Genomic_DNA"/>
</dbReference>
<evidence type="ECO:0000256" key="2">
    <source>
        <dbReference type="ARBA" id="ARBA00022559"/>
    </source>
</evidence>
<keyword evidence="2 7" id="KW-0575">Peroxidase</keyword>
<keyword evidence="5 7" id="KW-0560">Oxidoreductase</keyword>
<dbReference type="PANTHER" id="PTHR11465:SF9">
    <property type="entry name" value="CATALASE"/>
    <property type="match status" value="1"/>
</dbReference>
<keyword evidence="8" id="KW-0732">Signal</keyword>
<keyword evidence="11" id="KW-1185">Reference proteome</keyword>
<organism evidence="10 11">
    <name type="scientific">Xanthobacter oligotrophicus</name>
    <dbReference type="NCBI Taxonomy" id="2607286"/>
    <lineage>
        <taxon>Bacteria</taxon>
        <taxon>Pseudomonadati</taxon>
        <taxon>Pseudomonadota</taxon>
        <taxon>Alphaproteobacteria</taxon>
        <taxon>Hyphomicrobiales</taxon>
        <taxon>Xanthobacteraceae</taxon>
        <taxon>Xanthobacter</taxon>
    </lineage>
</organism>
<comment type="caution">
    <text evidence="10">The sequence shown here is derived from an EMBL/GenBank/DDBJ whole genome shotgun (WGS) entry which is preliminary data.</text>
</comment>
<dbReference type="GO" id="GO:0004601">
    <property type="term" value="F:peroxidase activity"/>
    <property type="evidence" value="ECO:0007669"/>
    <property type="project" value="UniProtKB-KW"/>
</dbReference>
<feature type="signal peptide" evidence="8">
    <location>
        <begin position="1"/>
        <end position="24"/>
    </location>
</feature>
<dbReference type="EC" id="1.11.1.-" evidence="7"/>
<dbReference type="InterPro" id="IPR011614">
    <property type="entry name" value="Catalase_core"/>
</dbReference>
<evidence type="ECO:0000256" key="5">
    <source>
        <dbReference type="ARBA" id="ARBA00023002"/>
    </source>
</evidence>
<proteinExistence type="inferred from homology"/>
<dbReference type="PIRSF" id="PIRSF000296">
    <property type="entry name" value="SrpA"/>
    <property type="match status" value="1"/>
</dbReference>
<dbReference type="SUPFAM" id="SSF56634">
    <property type="entry name" value="Heme-dependent catalase-like"/>
    <property type="match status" value="1"/>
</dbReference>
<evidence type="ECO:0000256" key="6">
    <source>
        <dbReference type="ARBA" id="ARBA00023004"/>
    </source>
</evidence>
<dbReference type="InterPro" id="IPR024168">
    <property type="entry name" value="Catalase_SrpA-type_pred"/>
</dbReference>
<dbReference type="InterPro" id="IPR018028">
    <property type="entry name" value="Catalase"/>
</dbReference>
<protein>
    <recommendedName>
        <fullName evidence="7">Catalase-related peroxidase</fullName>
        <ecNumber evidence="7">1.11.1.-</ecNumber>
    </recommendedName>
</protein>
<keyword evidence="6 7" id="KW-0408">Iron</keyword>
<dbReference type="Proteomes" id="UP001604002">
    <property type="component" value="Unassembled WGS sequence"/>
</dbReference>
<evidence type="ECO:0000256" key="1">
    <source>
        <dbReference type="ARBA" id="ARBA00005329"/>
    </source>
</evidence>
<evidence type="ECO:0000259" key="9">
    <source>
        <dbReference type="SMART" id="SM01060"/>
    </source>
</evidence>
<sequence length="328" mass="34681">MSKLGPSLAGAMALALLAAPPARGDQVNPESSLAEQIVDALNQADGAYPGFRANHAKGLVAEGTFAPSAEAAGLSKASLFAGAPVPVTVRFSSGSGIPTVADGSPRANPHGLSVKFHLKDGSETDMVLNSRTFFPVANGKDFRDLELAVAASQAGAPKPTALEKFIVDHPLVAIPLKTPESLAEEQYNGLNAFILTNAAGIRQAVRYQLVPPNVVHLAPEEAAKRAHNFLFDEIRERIGRGPVTFQLRAQLAGPGDPITDATQVWPAERKVVTLGTLTVRKVADDSDKAQRELLFLPGQVTDGIEASDDPLIQARDEAYAVSFARRSR</sequence>